<dbReference type="RefSeq" id="WP_160200729.1">
    <property type="nucleotide sequence ID" value="NZ_QXWK01000001.1"/>
</dbReference>
<organism evidence="2 3">
    <name type="scientific">Anaerotruncus colihominis</name>
    <dbReference type="NCBI Taxonomy" id="169435"/>
    <lineage>
        <taxon>Bacteria</taxon>
        <taxon>Bacillati</taxon>
        <taxon>Bacillota</taxon>
        <taxon>Clostridia</taxon>
        <taxon>Eubacteriales</taxon>
        <taxon>Oscillospiraceae</taxon>
        <taxon>Anaerotruncus</taxon>
    </lineage>
</organism>
<dbReference type="SMART" id="SM01321">
    <property type="entry name" value="Y1_Tnp"/>
    <property type="match status" value="1"/>
</dbReference>
<dbReference type="NCBIfam" id="NF033573">
    <property type="entry name" value="transpos_IS200"/>
    <property type="match status" value="1"/>
</dbReference>
<evidence type="ECO:0000313" key="3">
    <source>
        <dbReference type="Proteomes" id="UP000446866"/>
    </source>
</evidence>
<name>A0A845QHA3_9FIRM</name>
<dbReference type="GO" id="GO:0003677">
    <property type="term" value="F:DNA binding"/>
    <property type="evidence" value="ECO:0007669"/>
    <property type="project" value="InterPro"/>
</dbReference>
<feature type="domain" description="Transposase IS200-like" evidence="1">
    <location>
        <begin position="11"/>
        <end position="129"/>
    </location>
</feature>
<dbReference type="PANTHER" id="PTHR33360">
    <property type="entry name" value="TRANSPOSASE FOR INSERTION SEQUENCE ELEMENT IS200"/>
    <property type="match status" value="1"/>
</dbReference>
<gene>
    <name evidence="2" type="primary">tnpA</name>
    <name evidence="2" type="ORF">D0435_01075</name>
</gene>
<reference evidence="2 3" key="1">
    <citation type="submission" date="2018-08" db="EMBL/GenBank/DDBJ databases">
        <title>Murine metabolic-syndrome-specific gut microbial biobank.</title>
        <authorList>
            <person name="Liu C."/>
        </authorList>
    </citation>
    <scope>NUCLEOTIDE SEQUENCE [LARGE SCALE GENOMIC DNA]</scope>
    <source>
        <strain evidence="2 3">28</strain>
    </source>
</reference>
<proteinExistence type="predicted"/>
<dbReference type="Pfam" id="PF01797">
    <property type="entry name" value="Y1_Tnp"/>
    <property type="match status" value="1"/>
</dbReference>
<keyword evidence="3" id="KW-1185">Reference proteome</keyword>
<dbReference type="Gene3D" id="3.30.70.1290">
    <property type="entry name" value="Transposase IS200-like"/>
    <property type="match status" value="1"/>
</dbReference>
<sequence>MNDINSLSHSKWNCKYHIVFAPKYRRKIFYGKYKREIGRILRQLCEWKGVKIVEAEVCSDHIHMLLEIPSKYSVSKFVGYLKGKSSTMLYEQFGELKYKYRNREFWCKGYYVDTAGKNTERIAEYICNQLAVGLNEETIRKYVREQEKHDQAIDKLSVKEYNDPFTK</sequence>
<accession>A0A845QHA3</accession>
<evidence type="ECO:0000259" key="1">
    <source>
        <dbReference type="SMART" id="SM01321"/>
    </source>
</evidence>
<dbReference type="GO" id="GO:0004803">
    <property type="term" value="F:transposase activity"/>
    <property type="evidence" value="ECO:0007669"/>
    <property type="project" value="InterPro"/>
</dbReference>
<dbReference type="GO" id="GO:0006313">
    <property type="term" value="P:DNA transposition"/>
    <property type="evidence" value="ECO:0007669"/>
    <property type="project" value="InterPro"/>
</dbReference>
<dbReference type="InterPro" id="IPR036515">
    <property type="entry name" value="Transposase_17_sf"/>
</dbReference>
<dbReference type="AlphaFoldDB" id="A0A845QHA3"/>
<evidence type="ECO:0000313" key="2">
    <source>
        <dbReference type="EMBL" id="NBH60265.1"/>
    </source>
</evidence>
<dbReference type="SUPFAM" id="SSF143422">
    <property type="entry name" value="Transposase IS200-like"/>
    <property type="match status" value="1"/>
</dbReference>
<dbReference type="InterPro" id="IPR002686">
    <property type="entry name" value="Transposase_17"/>
</dbReference>
<dbReference type="EMBL" id="QXWK01000001">
    <property type="protein sequence ID" value="NBH60265.1"/>
    <property type="molecule type" value="Genomic_DNA"/>
</dbReference>
<comment type="caution">
    <text evidence="2">The sequence shown here is derived from an EMBL/GenBank/DDBJ whole genome shotgun (WGS) entry which is preliminary data.</text>
</comment>
<protein>
    <submittedName>
        <fullName evidence="2">IS200/IS605 family transposase</fullName>
    </submittedName>
</protein>
<dbReference type="Proteomes" id="UP000446866">
    <property type="component" value="Unassembled WGS sequence"/>
</dbReference>
<dbReference type="PANTHER" id="PTHR33360:SF2">
    <property type="entry name" value="TRANSPOSASE FOR INSERTION SEQUENCE ELEMENT IS200"/>
    <property type="match status" value="1"/>
</dbReference>